<evidence type="ECO:0000256" key="1">
    <source>
        <dbReference type="SAM" id="MobiDB-lite"/>
    </source>
</evidence>
<protein>
    <submittedName>
        <fullName evidence="2">Uncharacterized protein</fullName>
    </submittedName>
</protein>
<organism evidence="2 3">
    <name type="scientific">Dimargaris cristalligena</name>
    <dbReference type="NCBI Taxonomy" id="215637"/>
    <lineage>
        <taxon>Eukaryota</taxon>
        <taxon>Fungi</taxon>
        <taxon>Fungi incertae sedis</taxon>
        <taxon>Zoopagomycota</taxon>
        <taxon>Kickxellomycotina</taxon>
        <taxon>Dimargaritomycetes</taxon>
        <taxon>Dimargaritales</taxon>
        <taxon>Dimargaritaceae</taxon>
        <taxon>Dimargaris</taxon>
    </lineage>
</organism>
<proteinExistence type="predicted"/>
<keyword evidence="3" id="KW-1185">Reference proteome</keyword>
<dbReference type="InterPro" id="IPR029057">
    <property type="entry name" value="PRTase-like"/>
</dbReference>
<evidence type="ECO:0000313" key="3">
    <source>
        <dbReference type="Proteomes" id="UP000268162"/>
    </source>
</evidence>
<reference evidence="3" key="1">
    <citation type="journal article" date="2018" name="Nat. Microbiol.">
        <title>Leveraging single-cell genomics to expand the fungal tree of life.</title>
        <authorList>
            <person name="Ahrendt S.R."/>
            <person name="Quandt C.A."/>
            <person name="Ciobanu D."/>
            <person name="Clum A."/>
            <person name="Salamov A."/>
            <person name="Andreopoulos B."/>
            <person name="Cheng J.F."/>
            <person name="Woyke T."/>
            <person name="Pelin A."/>
            <person name="Henrissat B."/>
            <person name="Reynolds N.K."/>
            <person name="Benny G.L."/>
            <person name="Smith M.E."/>
            <person name="James T.Y."/>
            <person name="Grigoriev I.V."/>
        </authorList>
    </citation>
    <scope>NUCLEOTIDE SEQUENCE [LARGE SCALE GENOMIC DNA]</scope>
    <source>
        <strain evidence="3">RSA 468</strain>
    </source>
</reference>
<gene>
    <name evidence="2" type="ORF">BJ085DRAFT_38367</name>
</gene>
<dbReference type="SUPFAM" id="SSF53271">
    <property type="entry name" value="PRTase-like"/>
    <property type="match status" value="1"/>
</dbReference>
<dbReference type="EMBL" id="ML002601">
    <property type="protein sequence ID" value="RKP36749.1"/>
    <property type="molecule type" value="Genomic_DNA"/>
</dbReference>
<dbReference type="Gene3D" id="3.40.50.2020">
    <property type="match status" value="1"/>
</dbReference>
<feature type="region of interest" description="Disordered" evidence="1">
    <location>
        <begin position="1"/>
        <end position="31"/>
    </location>
</feature>
<dbReference type="AlphaFoldDB" id="A0A4V1J4U2"/>
<accession>A0A4V1J4U2</accession>
<evidence type="ECO:0000313" key="2">
    <source>
        <dbReference type="EMBL" id="RKP36749.1"/>
    </source>
</evidence>
<dbReference type="Gene3D" id="3.30.1310.20">
    <property type="entry name" value="PRTase-like"/>
    <property type="match status" value="1"/>
</dbReference>
<dbReference type="Proteomes" id="UP000268162">
    <property type="component" value="Unassembled WGS sequence"/>
</dbReference>
<sequence>MTVMYDTPQPNGILMSDPSRTGRRRSSGAQPKYADRIQAGLALARKLRSHFQGRRNTAILAISKAGLVVANTVGQELNLPVGVFYVRQIRCPSQPRLSLGAMTSGELCSLNEDIVKGLHLPTEAIRQAAEATYSSIEEDHTDLHPRHLRVLQQVLSPSVAHSTLDPVQHLILIDDGIVAGDDIRSAVDALRRARSDLKITVATPIGVADTMKMIARRVEMTVTAFVPSAAYTVPSWYETGTALSPEETDQLTH</sequence>
<name>A0A4V1J4U2_9FUNG</name>
<dbReference type="OrthoDB" id="5779169at2759"/>
<dbReference type="STRING" id="215637.A0A4V1J4U2"/>